<dbReference type="Proteomes" id="UP000588098">
    <property type="component" value="Unassembled WGS sequence"/>
</dbReference>
<accession>A0A7W9QGH9</accession>
<organism evidence="2 3">
    <name type="scientific">Streptomyces zagrosensis</name>
    <dbReference type="NCBI Taxonomy" id="1042984"/>
    <lineage>
        <taxon>Bacteria</taxon>
        <taxon>Bacillati</taxon>
        <taxon>Actinomycetota</taxon>
        <taxon>Actinomycetes</taxon>
        <taxon>Kitasatosporales</taxon>
        <taxon>Streptomycetaceae</taxon>
        <taxon>Streptomyces</taxon>
    </lineage>
</organism>
<evidence type="ECO:0000313" key="2">
    <source>
        <dbReference type="EMBL" id="MBB5939594.1"/>
    </source>
</evidence>
<sequence length="62" mass="6114">MATHEPTEPAQRIESRAPSVTAMLASCAAATAVSTPPGGLPTPGVEPGAETEPAAQCAREAA</sequence>
<keyword evidence="3" id="KW-1185">Reference proteome</keyword>
<gene>
    <name evidence="2" type="ORF">FHS42_006690</name>
</gene>
<feature type="region of interest" description="Disordered" evidence="1">
    <location>
        <begin position="32"/>
        <end position="62"/>
    </location>
</feature>
<reference evidence="2 3" key="1">
    <citation type="submission" date="2020-08" db="EMBL/GenBank/DDBJ databases">
        <title>Genomic Encyclopedia of Type Strains, Phase III (KMG-III): the genomes of soil and plant-associated and newly described type strains.</title>
        <authorList>
            <person name="Whitman W."/>
        </authorList>
    </citation>
    <scope>NUCLEOTIDE SEQUENCE [LARGE SCALE GENOMIC DNA]</scope>
    <source>
        <strain evidence="2 3">CECT 8305</strain>
    </source>
</reference>
<evidence type="ECO:0000256" key="1">
    <source>
        <dbReference type="SAM" id="MobiDB-lite"/>
    </source>
</evidence>
<proteinExistence type="predicted"/>
<name>A0A7W9QGH9_9ACTN</name>
<dbReference type="AlphaFoldDB" id="A0A7W9QGH9"/>
<comment type="caution">
    <text evidence="2">The sequence shown here is derived from an EMBL/GenBank/DDBJ whole genome shotgun (WGS) entry which is preliminary data.</text>
</comment>
<evidence type="ECO:0000313" key="3">
    <source>
        <dbReference type="Proteomes" id="UP000588098"/>
    </source>
</evidence>
<dbReference type="EMBL" id="JACHJL010000025">
    <property type="protein sequence ID" value="MBB5939594.1"/>
    <property type="molecule type" value="Genomic_DNA"/>
</dbReference>
<protein>
    <submittedName>
        <fullName evidence="2">Uncharacterized protein</fullName>
    </submittedName>
</protein>